<keyword evidence="1" id="KW-0479">Metal-binding</keyword>
<dbReference type="PANTHER" id="PTHR12429:SF36">
    <property type="entry name" value="E3 UBIQUITIN-PROTEIN LIGASE NEURL3"/>
    <property type="match status" value="1"/>
</dbReference>
<dbReference type="InterPro" id="IPR001841">
    <property type="entry name" value="Znf_RING"/>
</dbReference>
<dbReference type="AlphaFoldDB" id="A0A8C1RF99"/>
<dbReference type="SUPFAM" id="SSF57850">
    <property type="entry name" value="RING/U-box"/>
    <property type="match status" value="1"/>
</dbReference>
<dbReference type="Pfam" id="PF07177">
    <property type="entry name" value="Neuralized"/>
    <property type="match status" value="1"/>
</dbReference>
<dbReference type="GO" id="GO:0061630">
    <property type="term" value="F:ubiquitin protein ligase activity"/>
    <property type="evidence" value="ECO:0007669"/>
    <property type="project" value="TreeGrafter"/>
</dbReference>
<dbReference type="GO" id="GO:0005769">
    <property type="term" value="C:early endosome"/>
    <property type="evidence" value="ECO:0007669"/>
    <property type="project" value="TreeGrafter"/>
</dbReference>
<dbReference type="Gene3D" id="2.60.120.920">
    <property type="match status" value="1"/>
</dbReference>
<evidence type="ECO:0000256" key="3">
    <source>
        <dbReference type="ARBA" id="ARBA00022833"/>
    </source>
</evidence>
<keyword evidence="3" id="KW-0862">Zinc</keyword>
<evidence type="ECO:0000259" key="5">
    <source>
        <dbReference type="PROSITE" id="PS50089"/>
    </source>
</evidence>
<dbReference type="Pfam" id="PF13920">
    <property type="entry name" value="zf-C3HC4_3"/>
    <property type="match status" value="1"/>
</dbReference>
<sequence>YRNTEEDTKSWLRKQDTRLISPPEKVKCVCHTRWSLKAISFHSDVKGSLITLSDGGRRVSRDESSFCHGLTFSGRAVKRGEKLRLRVERCGGDWHGALRLGFAHVSPEQTPLPPLAIPDLTRSPLYAAVIVPEHICRPGSEIEFMLKKNGSLRIRSSDGRTHTEQTTLNPEWPVWAMIDVYGQTTAVTMLGSEMKRWIFTSRSCPALTHIRHTEDKETQESMLELRNHHLDNTGENQTSARQLWYGLDHIRSPPKLLSFLALDHDAPDCAECVVCYSDVANCSLSCGHKCVCTPCAMRVHMTFGTCPLCRQPLVYNVNNIM</sequence>
<name>A0A8C1RF99_CYPCA</name>
<dbReference type="InterPro" id="IPR037962">
    <property type="entry name" value="Neuralized"/>
</dbReference>
<feature type="domain" description="NHR" evidence="6">
    <location>
        <begin position="38"/>
        <end position="192"/>
    </location>
</feature>
<dbReference type="GO" id="GO:0070086">
    <property type="term" value="P:ubiquitin-dependent endocytosis"/>
    <property type="evidence" value="ECO:0007669"/>
    <property type="project" value="TreeGrafter"/>
</dbReference>
<dbReference type="Ensembl" id="ENSCCRT00010121447.1">
    <property type="protein sequence ID" value="ENSCCRP00010109122.1"/>
    <property type="gene ID" value="ENSCCRG00010048156.1"/>
</dbReference>
<protein>
    <submittedName>
        <fullName evidence="7">Uncharacterized protein</fullName>
    </submittedName>
</protein>
<evidence type="ECO:0000256" key="1">
    <source>
        <dbReference type="ARBA" id="ARBA00022723"/>
    </source>
</evidence>
<dbReference type="InterPro" id="IPR043136">
    <property type="entry name" value="B30.2/SPRY_sf"/>
</dbReference>
<dbReference type="Proteomes" id="UP000694427">
    <property type="component" value="Unplaced"/>
</dbReference>
<organism evidence="7 8">
    <name type="scientific">Cyprinus carpio</name>
    <name type="common">Common carp</name>
    <dbReference type="NCBI Taxonomy" id="7962"/>
    <lineage>
        <taxon>Eukaryota</taxon>
        <taxon>Metazoa</taxon>
        <taxon>Chordata</taxon>
        <taxon>Craniata</taxon>
        <taxon>Vertebrata</taxon>
        <taxon>Euteleostomi</taxon>
        <taxon>Actinopterygii</taxon>
        <taxon>Neopterygii</taxon>
        <taxon>Teleostei</taxon>
        <taxon>Ostariophysi</taxon>
        <taxon>Cypriniformes</taxon>
        <taxon>Cyprinidae</taxon>
        <taxon>Cyprininae</taxon>
        <taxon>Cyprinus</taxon>
    </lineage>
</organism>
<evidence type="ECO:0000313" key="8">
    <source>
        <dbReference type="Proteomes" id="UP000694427"/>
    </source>
</evidence>
<evidence type="ECO:0000256" key="4">
    <source>
        <dbReference type="PROSITE-ProRule" id="PRU00175"/>
    </source>
</evidence>
<evidence type="ECO:0000256" key="2">
    <source>
        <dbReference type="ARBA" id="ARBA00022771"/>
    </source>
</evidence>
<feature type="domain" description="RING-type" evidence="5">
    <location>
        <begin position="272"/>
        <end position="310"/>
    </location>
</feature>
<dbReference type="SMART" id="SM00588">
    <property type="entry name" value="NEUZ"/>
    <property type="match status" value="1"/>
</dbReference>
<keyword evidence="8" id="KW-1185">Reference proteome</keyword>
<proteinExistence type="predicted"/>
<accession>A0A8C1RF99</accession>
<dbReference type="PROSITE" id="PS51065">
    <property type="entry name" value="NHR"/>
    <property type="match status" value="1"/>
</dbReference>
<reference evidence="7" key="1">
    <citation type="submission" date="2025-08" db="UniProtKB">
        <authorList>
            <consortium name="Ensembl"/>
        </authorList>
    </citation>
    <scope>IDENTIFICATION</scope>
</reference>
<dbReference type="InterPro" id="IPR006573">
    <property type="entry name" value="NHR_dom"/>
</dbReference>
<dbReference type="GO" id="GO:0008270">
    <property type="term" value="F:zinc ion binding"/>
    <property type="evidence" value="ECO:0007669"/>
    <property type="project" value="UniProtKB-KW"/>
</dbReference>
<evidence type="ECO:0000259" key="6">
    <source>
        <dbReference type="PROSITE" id="PS51065"/>
    </source>
</evidence>
<dbReference type="Gene3D" id="3.30.40.10">
    <property type="entry name" value="Zinc/RING finger domain, C3HC4 (zinc finger)"/>
    <property type="match status" value="1"/>
</dbReference>
<dbReference type="PANTHER" id="PTHR12429">
    <property type="entry name" value="NEURALIZED"/>
    <property type="match status" value="1"/>
</dbReference>
<dbReference type="InterPro" id="IPR013083">
    <property type="entry name" value="Znf_RING/FYVE/PHD"/>
</dbReference>
<keyword evidence="2 4" id="KW-0863">Zinc-finger</keyword>
<dbReference type="PROSITE" id="PS50089">
    <property type="entry name" value="ZF_RING_2"/>
    <property type="match status" value="1"/>
</dbReference>
<evidence type="ECO:0000313" key="7">
    <source>
        <dbReference type="Ensembl" id="ENSCCRP00010109122.1"/>
    </source>
</evidence>
<reference evidence="7" key="2">
    <citation type="submission" date="2025-09" db="UniProtKB">
        <authorList>
            <consortium name="Ensembl"/>
        </authorList>
    </citation>
    <scope>IDENTIFICATION</scope>
</reference>